<dbReference type="InterPro" id="IPR036388">
    <property type="entry name" value="WH-like_DNA-bd_sf"/>
</dbReference>
<dbReference type="Proteomes" id="UP001153050">
    <property type="component" value="Unassembled WGS sequence"/>
</dbReference>
<evidence type="ECO:0000313" key="2">
    <source>
        <dbReference type="Proteomes" id="UP001153050"/>
    </source>
</evidence>
<dbReference type="SUPFAM" id="SSF46785">
    <property type="entry name" value="Winged helix' DNA-binding domain"/>
    <property type="match status" value="1"/>
</dbReference>
<gene>
    <name evidence="1" type="ORF">MES5069_1360012</name>
</gene>
<dbReference type="Gene3D" id="1.10.10.10">
    <property type="entry name" value="Winged helix-like DNA-binding domain superfamily/Winged helix DNA-binding domain"/>
    <property type="match status" value="1"/>
</dbReference>
<comment type="caution">
    <text evidence="1">The sequence shown here is derived from an EMBL/GenBank/DDBJ whole genome shotgun (WGS) entry which is preliminary data.</text>
</comment>
<sequence length="125" mass="14440">MVLRKELPDLTQSTLYRLYVRAKVYCKLPEPELLEHVLSRDVAATLHSVGVHPSWVRNRVLEMTMDQEDPFTARQVFTLVQSFLKNRTTLRGVTRALDLFVEKGLLNAHGLKRRKQYCRTKTGSG</sequence>
<evidence type="ECO:0000313" key="1">
    <source>
        <dbReference type="EMBL" id="CAH2396491.1"/>
    </source>
</evidence>
<keyword evidence="2" id="KW-1185">Reference proteome</keyword>
<accession>A0ABN8JF82</accession>
<name>A0ABN8JF82_9HYPH</name>
<protein>
    <submittedName>
        <fullName evidence="1">Uncharacterized protein</fullName>
    </submittedName>
</protein>
<organism evidence="1 2">
    <name type="scientific">Mesorhizobium escarrei</name>
    <dbReference type="NCBI Taxonomy" id="666018"/>
    <lineage>
        <taxon>Bacteria</taxon>
        <taxon>Pseudomonadati</taxon>
        <taxon>Pseudomonadota</taxon>
        <taxon>Alphaproteobacteria</taxon>
        <taxon>Hyphomicrobiales</taxon>
        <taxon>Phyllobacteriaceae</taxon>
        <taxon>Mesorhizobium</taxon>
    </lineage>
</organism>
<dbReference type="InterPro" id="IPR036390">
    <property type="entry name" value="WH_DNA-bd_sf"/>
</dbReference>
<reference evidence="1 2" key="1">
    <citation type="submission" date="2022-03" db="EMBL/GenBank/DDBJ databases">
        <authorList>
            <person name="Brunel B."/>
        </authorList>
    </citation>
    <scope>NUCLEOTIDE SEQUENCE [LARGE SCALE GENOMIC DNA]</scope>
    <source>
        <strain evidence="1">STM5069sample</strain>
    </source>
</reference>
<dbReference type="EMBL" id="CAKXZT010000042">
    <property type="protein sequence ID" value="CAH2396491.1"/>
    <property type="molecule type" value="Genomic_DNA"/>
</dbReference>
<proteinExistence type="predicted"/>